<gene>
    <name evidence="1" type="ORF">DFR50_10699</name>
</gene>
<dbReference type="RefSeq" id="WP_147262672.1">
    <property type="nucleotide sequence ID" value="NZ_QNRK01000006.1"/>
</dbReference>
<keyword evidence="2" id="KW-1185">Reference proteome</keyword>
<organism evidence="1 2">
    <name type="scientific">Roseiarcus fermentans</name>
    <dbReference type="NCBI Taxonomy" id="1473586"/>
    <lineage>
        <taxon>Bacteria</taxon>
        <taxon>Pseudomonadati</taxon>
        <taxon>Pseudomonadota</taxon>
        <taxon>Alphaproteobacteria</taxon>
        <taxon>Hyphomicrobiales</taxon>
        <taxon>Roseiarcaceae</taxon>
        <taxon>Roseiarcus</taxon>
    </lineage>
</organism>
<accession>A0A366FNJ0</accession>
<evidence type="ECO:0000313" key="2">
    <source>
        <dbReference type="Proteomes" id="UP000253529"/>
    </source>
</evidence>
<evidence type="ECO:0008006" key="3">
    <source>
        <dbReference type="Google" id="ProtNLM"/>
    </source>
</evidence>
<evidence type="ECO:0000313" key="1">
    <source>
        <dbReference type="EMBL" id="RBP16137.1"/>
    </source>
</evidence>
<dbReference type="EMBL" id="QNRK01000006">
    <property type="protein sequence ID" value="RBP16137.1"/>
    <property type="molecule type" value="Genomic_DNA"/>
</dbReference>
<comment type="caution">
    <text evidence="1">The sequence shown here is derived from an EMBL/GenBank/DDBJ whole genome shotgun (WGS) entry which is preliminary data.</text>
</comment>
<reference evidence="1 2" key="1">
    <citation type="submission" date="2018-06" db="EMBL/GenBank/DDBJ databases">
        <title>Genomic Encyclopedia of Type Strains, Phase IV (KMG-IV): sequencing the most valuable type-strain genomes for metagenomic binning, comparative biology and taxonomic classification.</title>
        <authorList>
            <person name="Goeker M."/>
        </authorList>
    </citation>
    <scope>NUCLEOTIDE SEQUENCE [LARGE SCALE GENOMIC DNA]</scope>
    <source>
        <strain evidence="1 2">DSM 24875</strain>
    </source>
</reference>
<name>A0A366FNJ0_9HYPH</name>
<dbReference type="Proteomes" id="UP000253529">
    <property type="component" value="Unassembled WGS sequence"/>
</dbReference>
<protein>
    <recommendedName>
        <fullName evidence="3">Ribosome-binding factor A</fullName>
    </recommendedName>
</protein>
<dbReference type="AlphaFoldDB" id="A0A366FNJ0"/>
<sequence length="104" mass="12025">MTDQVETVAELKRIIEDSLGAERISSVRVTPYLDHADEPAYSISVSMTSEKDIPDARRQSQLTRRLRETLTDLGNPRFPYLYFDALDIDRSFDDEDEFEPLPED</sequence>
<proteinExistence type="predicted"/>